<evidence type="ECO:0008006" key="5">
    <source>
        <dbReference type="Google" id="ProtNLM"/>
    </source>
</evidence>
<evidence type="ECO:0000259" key="1">
    <source>
        <dbReference type="Pfam" id="PF01796"/>
    </source>
</evidence>
<dbReference type="InterPro" id="IPR012340">
    <property type="entry name" value="NA-bd_OB-fold"/>
</dbReference>
<accession>A0A917RMP2</accession>
<organism evidence="3 4">
    <name type="scientific">Nocardia jinanensis</name>
    <dbReference type="NCBI Taxonomy" id="382504"/>
    <lineage>
        <taxon>Bacteria</taxon>
        <taxon>Bacillati</taxon>
        <taxon>Actinomycetota</taxon>
        <taxon>Actinomycetes</taxon>
        <taxon>Mycobacteriales</taxon>
        <taxon>Nocardiaceae</taxon>
        <taxon>Nocardia</taxon>
    </lineage>
</organism>
<proteinExistence type="predicted"/>
<dbReference type="InterPro" id="IPR052513">
    <property type="entry name" value="Thioester_dehydratase-like"/>
</dbReference>
<reference evidence="3" key="2">
    <citation type="submission" date="2020-09" db="EMBL/GenBank/DDBJ databases">
        <authorList>
            <person name="Sun Q."/>
            <person name="Zhou Y."/>
        </authorList>
    </citation>
    <scope>NUCLEOTIDE SEQUENCE</scope>
    <source>
        <strain evidence="3">CGMCC 4.3508</strain>
    </source>
</reference>
<dbReference type="AlphaFoldDB" id="A0A917RMP2"/>
<dbReference type="Pfam" id="PF12172">
    <property type="entry name" value="zf-ChsH2"/>
    <property type="match status" value="1"/>
</dbReference>
<reference evidence="3" key="1">
    <citation type="journal article" date="2014" name="Int. J. Syst. Evol. Microbiol.">
        <title>Complete genome sequence of Corynebacterium casei LMG S-19264T (=DSM 44701T), isolated from a smear-ripened cheese.</title>
        <authorList>
            <consortium name="US DOE Joint Genome Institute (JGI-PGF)"/>
            <person name="Walter F."/>
            <person name="Albersmeier A."/>
            <person name="Kalinowski J."/>
            <person name="Ruckert C."/>
        </authorList>
    </citation>
    <scope>NUCLEOTIDE SEQUENCE</scope>
    <source>
        <strain evidence="3">CGMCC 4.3508</strain>
    </source>
</reference>
<dbReference type="Gene3D" id="6.10.30.10">
    <property type="match status" value="1"/>
</dbReference>
<dbReference type="InterPro" id="IPR022002">
    <property type="entry name" value="ChsH2_Znr"/>
</dbReference>
<evidence type="ECO:0000313" key="3">
    <source>
        <dbReference type="EMBL" id="GGL15015.1"/>
    </source>
</evidence>
<dbReference type="Proteomes" id="UP000638263">
    <property type="component" value="Unassembled WGS sequence"/>
</dbReference>
<dbReference type="RefSeq" id="WP_062999312.1">
    <property type="nucleotide sequence ID" value="NZ_BMMH01000006.1"/>
</dbReference>
<gene>
    <name evidence="3" type="ORF">GCM10011588_31920</name>
</gene>
<feature type="domain" description="ChsH2 C-terminal OB-fold" evidence="1">
    <location>
        <begin position="56"/>
        <end position="120"/>
    </location>
</feature>
<dbReference type="PANTHER" id="PTHR34075">
    <property type="entry name" value="BLR3430 PROTEIN"/>
    <property type="match status" value="1"/>
</dbReference>
<dbReference type="SUPFAM" id="SSF50249">
    <property type="entry name" value="Nucleic acid-binding proteins"/>
    <property type="match status" value="1"/>
</dbReference>
<dbReference type="InterPro" id="IPR002878">
    <property type="entry name" value="ChsH2_C"/>
</dbReference>
<evidence type="ECO:0000313" key="4">
    <source>
        <dbReference type="Proteomes" id="UP000638263"/>
    </source>
</evidence>
<feature type="domain" description="ChsH2 rubredoxin-like zinc ribbon" evidence="2">
    <location>
        <begin position="18"/>
        <end position="54"/>
    </location>
</feature>
<evidence type="ECO:0000259" key="2">
    <source>
        <dbReference type="Pfam" id="PF12172"/>
    </source>
</evidence>
<dbReference type="Pfam" id="PF01796">
    <property type="entry name" value="OB_ChsH2_C"/>
    <property type="match status" value="1"/>
</dbReference>
<sequence length="140" mass="15521">MTGTRIPPLLTDLNRHFWTGGAKGVLQFLRCADCGHYLHPPSPVCRRCRSAKLEIVAVSGRGHVLTFTVNHQPWRPGVAVPYVVALVELVEQRGLRLTTNLVGCAPEDIEISMPVQVEFEQAGEVFVPVFRPDNREGGHE</sequence>
<keyword evidence="4" id="KW-1185">Reference proteome</keyword>
<protein>
    <recommendedName>
        <fullName evidence="5">DNA-binding protein</fullName>
    </recommendedName>
</protein>
<dbReference type="PANTHER" id="PTHR34075:SF5">
    <property type="entry name" value="BLR3430 PROTEIN"/>
    <property type="match status" value="1"/>
</dbReference>
<name>A0A917RMP2_9NOCA</name>
<dbReference type="EMBL" id="BMMH01000006">
    <property type="protein sequence ID" value="GGL15015.1"/>
    <property type="molecule type" value="Genomic_DNA"/>
</dbReference>
<comment type="caution">
    <text evidence="3">The sequence shown here is derived from an EMBL/GenBank/DDBJ whole genome shotgun (WGS) entry which is preliminary data.</text>
</comment>